<dbReference type="EMBL" id="CACSIK010000001">
    <property type="protein sequence ID" value="CAA0091958.1"/>
    <property type="molecule type" value="Genomic_DNA"/>
</dbReference>
<organism evidence="2 4">
    <name type="scientific">Zhongshania aliphaticivorans</name>
    <dbReference type="NCBI Taxonomy" id="1470434"/>
    <lineage>
        <taxon>Bacteria</taxon>
        <taxon>Pseudomonadati</taxon>
        <taxon>Pseudomonadota</taxon>
        <taxon>Gammaproteobacteria</taxon>
        <taxon>Cellvibrionales</taxon>
        <taxon>Spongiibacteraceae</taxon>
        <taxon>Zhongshania</taxon>
    </lineage>
</organism>
<evidence type="ECO:0000256" key="1">
    <source>
        <dbReference type="SAM" id="SignalP"/>
    </source>
</evidence>
<keyword evidence="4" id="KW-1185">Reference proteome</keyword>
<proteinExistence type="predicted"/>
<dbReference type="EMBL" id="CACSIM010000002">
    <property type="protein sequence ID" value="CAA0099294.1"/>
    <property type="molecule type" value="Genomic_DNA"/>
</dbReference>
<dbReference type="AlphaFoldDB" id="A0A5S9NNN0"/>
<dbReference type="Proteomes" id="UP000439591">
    <property type="component" value="Unassembled WGS sequence"/>
</dbReference>
<dbReference type="RefSeq" id="WP_159268797.1">
    <property type="nucleotide sequence ID" value="NZ_CACSIK010000001.1"/>
</dbReference>
<keyword evidence="1" id="KW-0732">Signal</keyword>
<dbReference type="Proteomes" id="UP000435877">
    <property type="component" value="Unassembled WGS sequence"/>
</dbReference>
<sequence>MNQYTLFSTVRKHAGLALAITGITIFAIAPKASASNCNAETPISAHYKISKYAVDSAPKKFSHMVLWRRANTVAEQYPERKITELWERNHSKSIKLNRYFDEYERGIEYAPSEIREVKTNDDWSMKNQLIDNSLLAKMSLSKQSGSGCEREELYTLKDQHQTITLTWLPEYRLVKSYQRNANNMVSNWTLSKKSTDIKTIDRFFDTHLSYQTTDYADIGDNESDPFLRKMINLGFVEHGGSGMYDAQGHEMGGDHHH</sequence>
<evidence type="ECO:0000313" key="4">
    <source>
        <dbReference type="Proteomes" id="UP000435877"/>
    </source>
</evidence>
<dbReference type="OrthoDB" id="6195703at2"/>
<feature type="signal peptide" evidence="1">
    <location>
        <begin position="1"/>
        <end position="34"/>
    </location>
</feature>
<name>A0A5S9NNN0_9GAMM</name>
<accession>A0A5S9NNN0</accession>
<gene>
    <name evidence="2" type="ORF">IHBHHGIJ_02225</name>
    <name evidence="3" type="ORF">KFEGEMFD_01827</name>
</gene>
<reference evidence="4 5" key="1">
    <citation type="submission" date="2019-11" db="EMBL/GenBank/DDBJ databases">
        <authorList>
            <person name="Holert J."/>
        </authorList>
    </citation>
    <scope>NUCLEOTIDE SEQUENCE [LARGE SCALE GENOMIC DNA]</scope>
    <source>
        <strain evidence="3">BC3_2A</strain>
        <strain evidence="2">SB11_1A</strain>
    </source>
</reference>
<evidence type="ECO:0000313" key="3">
    <source>
        <dbReference type="EMBL" id="CAA0099294.1"/>
    </source>
</evidence>
<evidence type="ECO:0000313" key="5">
    <source>
        <dbReference type="Proteomes" id="UP000439591"/>
    </source>
</evidence>
<feature type="chain" id="PRO_5036150437" evidence="1">
    <location>
        <begin position="35"/>
        <end position="257"/>
    </location>
</feature>
<evidence type="ECO:0000313" key="2">
    <source>
        <dbReference type="EMBL" id="CAA0091958.1"/>
    </source>
</evidence>
<protein>
    <submittedName>
        <fullName evidence="2">Uncharacterized protein</fullName>
    </submittedName>
</protein>